<keyword evidence="2" id="KW-0809">Transit peptide</keyword>
<dbReference type="Pfam" id="PF02536">
    <property type="entry name" value="mTERF"/>
    <property type="match status" value="1"/>
</dbReference>
<dbReference type="InterPro" id="IPR003690">
    <property type="entry name" value="MTERF"/>
</dbReference>
<dbReference type="SMART" id="SM00733">
    <property type="entry name" value="Mterf"/>
    <property type="match status" value="4"/>
</dbReference>
<reference evidence="3" key="1">
    <citation type="journal article" date="2021" name="Cell">
        <title>Tracing the genetic footprints of vertebrate landing in non-teleost ray-finned fishes.</title>
        <authorList>
            <person name="Bi X."/>
            <person name="Wang K."/>
            <person name="Yang L."/>
            <person name="Pan H."/>
            <person name="Jiang H."/>
            <person name="Wei Q."/>
            <person name="Fang M."/>
            <person name="Yu H."/>
            <person name="Zhu C."/>
            <person name="Cai Y."/>
            <person name="He Y."/>
            <person name="Gan X."/>
            <person name="Zeng H."/>
            <person name="Yu D."/>
            <person name="Zhu Y."/>
            <person name="Jiang H."/>
            <person name="Qiu Q."/>
            <person name="Yang H."/>
            <person name="Zhang Y.E."/>
            <person name="Wang W."/>
            <person name="Zhu M."/>
            <person name="He S."/>
            <person name="Zhang G."/>
        </authorList>
    </citation>
    <scope>NUCLEOTIDE SEQUENCE</scope>
    <source>
        <strain evidence="3">Allg_001</strain>
    </source>
</reference>
<dbReference type="GO" id="GO:0006393">
    <property type="term" value="P:termination of mitochondrial transcription"/>
    <property type="evidence" value="ECO:0007669"/>
    <property type="project" value="TreeGrafter"/>
</dbReference>
<evidence type="ECO:0000256" key="2">
    <source>
        <dbReference type="ARBA" id="ARBA00022946"/>
    </source>
</evidence>
<dbReference type="GO" id="GO:0003676">
    <property type="term" value="F:nucleic acid binding"/>
    <property type="evidence" value="ECO:0007669"/>
    <property type="project" value="InterPro"/>
</dbReference>
<dbReference type="Gene3D" id="1.25.70.10">
    <property type="entry name" value="Transcription termination factor 3, mitochondrial"/>
    <property type="match status" value="1"/>
</dbReference>
<dbReference type="Proteomes" id="UP000736164">
    <property type="component" value="Unassembled WGS sequence"/>
</dbReference>
<feature type="non-terminal residue" evidence="3">
    <location>
        <position position="378"/>
    </location>
</feature>
<organism evidence="3 4">
    <name type="scientific">Atractosteus spatula</name>
    <name type="common">Alligator gar</name>
    <name type="synonym">Lepisosteus spatula</name>
    <dbReference type="NCBI Taxonomy" id="7917"/>
    <lineage>
        <taxon>Eukaryota</taxon>
        <taxon>Metazoa</taxon>
        <taxon>Chordata</taxon>
        <taxon>Craniata</taxon>
        <taxon>Vertebrata</taxon>
        <taxon>Euteleostomi</taxon>
        <taxon>Actinopterygii</taxon>
        <taxon>Neopterygii</taxon>
        <taxon>Holostei</taxon>
        <taxon>Semionotiformes</taxon>
        <taxon>Lepisosteidae</taxon>
        <taxon>Atractosteus</taxon>
    </lineage>
</organism>
<dbReference type="InterPro" id="IPR038538">
    <property type="entry name" value="MTERF_sf"/>
</dbReference>
<dbReference type="GO" id="GO:0005759">
    <property type="term" value="C:mitochondrial matrix"/>
    <property type="evidence" value="ECO:0007669"/>
    <property type="project" value="TreeGrafter"/>
</dbReference>
<proteinExistence type="inferred from homology"/>
<feature type="non-terminal residue" evidence="3">
    <location>
        <position position="1"/>
    </location>
</feature>
<gene>
    <name evidence="3" type="primary">Mterf2</name>
    <name evidence="3" type="ORF">GTO95_0014714</name>
</gene>
<dbReference type="PANTHER" id="PTHR15437">
    <property type="entry name" value="TRANSCRIPTION TERMINATION FACTOR, MITOCHONDRIAL"/>
    <property type="match status" value="1"/>
</dbReference>
<name>A0A8J7P123_ATRSP</name>
<evidence type="ECO:0000256" key="1">
    <source>
        <dbReference type="ARBA" id="ARBA00007692"/>
    </source>
</evidence>
<keyword evidence="4" id="KW-1185">Reference proteome</keyword>
<dbReference type="EMBL" id="JAAWVO010057697">
    <property type="protein sequence ID" value="MBN3321973.1"/>
    <property type="molecule type" value="Genomic_DNA"/>
</dbReference>
<comment type="caution">
    <text evidence="3">The sequence shown here is derived from an EMBL/GenBank/DDBJ whole genome shotgun (WGS) entry which is preliminary data.</text>
</comment>
<dbReference type="FunFam" id="1.25.70.10:FF:000042">
    <property type="entry name" value="Mitochondrial transcription termination factor 2"/>
    <property type="match status" value="1"/>
</dbReference>
<evidence type="ECO:0000313" key="4">
    <source>
        <dbReference type="Proteomes" id="UP000736164"/>
    </source>
</evidence>
<comment type="similarity">
    <text evidence="1">Belongs to the mTERF family.</text>
</comment>
<accession>A0A8J7P123</accession>
<dbReference type="AlphaFoldDB" id="A0A8J7P123"/>
<protein>
    <submittedName>
        <fullName evidence="3">MTEF2 factor</fullName>
    </submittedName>
</protein>
<dbReference type="PANTHER" id="PTHR15437:SF1">
    <property type="entry name" value="TRANSCRIPTION TERMINATION FACTOR 2, MITOCHONDRIAL"/>
    <property type="match status" value="1"/>
</dbReference>
<evidence type="ECO:0000313" key="3">
    <source>
        <dbReference type="EMBL" id="MBN3321973.1"/>
    </source>
</evidence>
<sequence length="378" mass="42890">MFRLAVAPFCVHCPRFRACLSGSRSYAVSGSGNERAENKLTVNSLYSLSVDIRKIRKLKGWVLLQDIAYVDETASVLKELGAEATLIATVLEQCPEAVLCTPAEVRAQRELWMSVCPTEKELLRIIEKFPHSFFTASQHINQKANIQFFQRLKINKRTISKLMASASQSFSNPVEQNEQMISTLQDMYRSLGGKEANLQIWLQKLLTQNPFILMKAPETLKENLKFLQKKGFSSEELLLLLSKLRGFIAELSPCRMEETLTCSKAVLRCTEWELKEIVLKCPALLYYSVPVLSDRLKGLLSRGISVDQIKESPAVLELTTQIVQYRIQKLSASGYDIKKGNLEPLNGTNKDFELSYEKLHLRKQRPLFNPVAPLTVEE</sequence>